<evidence type="ECO:0000259" key="6">
    <source>
        <dbReference type="PROSITE" id="PS50011"/>
    </source>
</evidence>
<keyword evidence="4" id="KW-0418">Kinase</keyword>
<keyword evidence="2" id="KW-0808">Transferase</keyword>
<evidence type="ECO:0000256" key="3">
    <source>
        <dbReference type="ARBA" id="ARBA00022741"/>
    </source>
</evidence>
<keyword evidence="3" id="KW-0547">Nucleotide-binding</keyword>
<evidence type="ECO:0000256" key="1">
    <source>
        <dbReference type="ARBA" id="ARBA00022527"/>
    </source>
</evidence>
<gene>
    <name evidence="7" type="ORF">PGLA1383_LOCUS28262</name>
</gene>
<dbReference type="EMBL" id="CAJNNV010024674">
    <property type="protein sequence ID" value="CAE8610436.1"/>
    <property type="molecule type" value="Genomic_DNA"/>
</dbReference>
<dbReference type="OrthoDB" id="3638488at2759"/>
<dbReference type="InterPro" id="IPR000719">
    <property type="entry name" value="Prot_kinase_dom"/>
</dbReference>
<organism evidence="7 8">
    <name type="scientific">Polarella glacialis</name>
    <name type="common">Dinoflagellate</name>
    <dbReference type="NCBI Taxonomy" id="89957"/>
    <lineage>
        <taxon>Eukaryota</taxon>
        <taxon>Sar</taxon>
        <taxon>Alveolata</taxon>
        <taxon>Dinophyceae</taxon>
        <taxon>Suessiales</taxon>
        <taxon>Suessiaceae</taxon>
        <taxon>Polarella</taxon>
    </lineage>
</organism>
<keyword evidence="8" id="KW-1185">Reference proteome</keyword>
<keyword evidence="5" id="KW-0067">ATP-binding</keyword>
<evidence type="ECO:0000256" key="4">
    <source>
        <dbReference type="ARBA" id="ARBA00022777"/>
    </source>
</evidence>
<feature type="domain" description="Protein kinase" evidence="6">
    <location>
        <begin position="1"/>
        <end position="115"/>
    </location>
</feature>
<keyword evidence="1" id="KW-0723">Serine/threonine-protein kinase</keyword>
<sequence length="193" mass="21669">ICGTPPYMAPEAFEGSCRPESDIWSLGVIMYECLTGSLPFYSKETLDKAATNEVRQQVLGHADVLPARFRRLHEKQLAMGASRRACDEAEIFMSKILCDRSRRLTAAHIRTQQFFLPINFARITEMVPPIRIELSGPSDSSHFEQFPHEPLPVAENLDMCDPGFQWTHYEVDGRACAGNHGHDNNNNLNAGAH</sequence>
<evidence type="ECO:0000256" key="2">
    <source>
        <dbReference type="ARBA" id="ARBA00022679"/>
    </source>
</evidence>
<dbReference type="GO" id="GO:0005524">
    <property type="term" value="F:ATP binding"/>
    <property type="evidence" value="ECO:0007669"/>
    <property type="project" value="UniProtKB-KW"/>
</dbReference>
<dbReference type="Pfam" id="PF00069">
    <property type="entry name" value="Pkinase"/>
    <property type="match status" value="1"/>
</dbReference>
<accession>A0A813FCA9</accession>
<evidence type="ECO:0000313" key="8">
    <source>
        <dbReference type="Proteomes" id="UP000654075"/>
    </source>
</evidence>
<dbReference type="Gene3D" id="1.10.510.10">
    <property type="entry name" value="Transferase(Phosphotransferase) domain 1"/>
    <property type="match status" value="1"/>
</dbReference>
<name>A0A813FCA9_POLGL</name>
<protein>
    <recommendedName>
        <fullName evidence="6">Protein kinase domain-containing protein</fullName>
    </recommendedName>
</protein>
<evidence type="ECO:0000256" key="5">
    <source>
        <dbReference type="ARBA" id="ARBA00022840"/>
    </source>
</evidence>
<dbReference type="AlphaFoldDB" id="A0A813FCA9"/>
<dbReference type="GO" id="GO:0004674">
    <property type="term" value="F:protein serine/threonine kinase activity"/>
    <property type="evidence" value="ECO:0007669"/>
    <property type="project" value="UniProtKB-KW"/>
</dbReference>
<dbReference type="PROSITE" id="PS50011">
    <property type="entry name" value="PROTEIN_KINASE_DOM"/>
    <property type="match status" value="1"/>
</dbReference>
<dbReference type="SUPFAM" id="SSF56112">
    <property type="entry name" value="Protein kinase-like (PK-like)"/>
    <property type="match status" value="1"/>
</dbReference>
<proteinExistence type="predicted"/>
<evidence type="ECO:0000313" key="7">
    <source>
        <dbReference type="EMBL" id="CAE8610436.1"/>
    </source>
</evidence>
<reference evidence="7" key="1">
    <citation type="submission" date="2021-02" db="EMBL/GenBank/DDBJ databases">
        <authorList>
            <person name="Dougan E. K."/>
            <person name="Rhodes N."/>
            <person name="Thang M."/>
            <person name="Chan C."/>
        </authorList>
    </citation>
    <scope>NUCLEOTIDE SEQUENCE</scope>
</reference>
<dbReference type="Proteomes" id="UP000654075">
    <property type="component" value="Unassembled WGS sequence"/>
</dbReference>
<dbReference type="InterPro" id="IPR011009">
    <property type="entry name" value="Kinase-like_dom_sf"/>
</dbReference>
<dbReference type="PANTHER" id="PTHR24351">
    <property type="entry name" value="RIBOSOMAL PROTEIN S6 KINASE"/>
    <property type="match status" value="1"/>
</dbReference>
<comment type="caution">
    <text evidence="7">The sequence shown here is derived from an EMBL/GenBank/DDBJ whole genome shotgun (WGS) entry which is preliminary data.</text>
</comment>
<feature type="non-terminal residue" evidence="7">
    <location>
        <position position="193"/>
    </location>
</feature>